<dbReference type="Gene3D" id="1.25.40.10">
    <property type="entry name" value="Tetratricopeptide repeat domain"/>
    <property type="match status" value="6"/>
</dbReference>
<evidence type="ECO:0000256" key="1">
    <source>
        <dbReference type="ARBA" id="ARBA00022737"/>
    </source>
</evidence>
<keyword evidence="4" id="KW-0472">Membrane</keyword>
<dbReference type="PANTHER" id="PTHR45641:SF19">
    <property type="entry name" value="NEPHROCYSTIN-3"/>
    <property type="match status" value="1"/>
</dbReference>
<dbReference type="Pfam" id="PF13424">
    <property type="entry name" value="TPR_12"/>
    <property type="match status" value="9"/>
</dbReference>
<dbReference type="SMART" id="SM00028">
    <property type="entry name" value="TPR"/>
    <property type="match status" value="19"/>
</dbReference>
<dbReference type="EnsemblBacteria" id="ABY36601">
    <property type="protein sequence ID" value="ABY36601"/>
    <property type="gene ID" value="Caur_3416"/>
</dbReference>
<dbReference type="PRINTS" id="PR00364">
    <property type="entry name" value="DISEASERSIST"/>
</dbReference>
<dbReference type="GO" id="GO:0043531">
    <property type="term" value="F:ADP binding"/>
    <property type="evidence" value="ECO:0007669"/>
    <property type="project" value="InterPro"/>
</dbReference>
<dbReference type="EMBL" id="CP000909">
    <property type="protein sequence ID" value="ABY36601.1"/>
    <property type="molecule type" value="Genomic_DNA"/>
</dbReference>
<keyword evidence="1" id="KW-0677">Repeat</keyword>
<dbReference type="PANTHER" id="PTHR45641">
    <property type="entry name" value="TETRATRICOPEPTIDE REPEAT PROTEIN (AFU_ORTHOLOGUE AFUA_6G03870)"/>
    <property type="match status" value="1"/>
</dbReference>
<dbReference type="SUPFAM" id="SSF52540">
    <property type="entry name" value="P-loop containing nucleoside triphosphate hydrolases"/>
    <property type="match status" value="1"/>
</dbReference>
<dbReference type="eggNOG" id="COG0457">
    <property type="taxonomic scope" value="Bacteria"/>
</dbReference>
<dbReference type="InterPro" id="IPR027417">
    <property type="entry name" value="P-loop_NTPase"/>
</dbReference>
<feature type="repeat" description="TPR" evidence="3">
    <location>
        <begin position="741"/>
        <end position="774"/>
    </location>
</feature>
<evidence type="ECO:0000256" key="2">
    <source>
        <dbReference type="ARBA" id="ARBA00022803"/>
    </source>
</evidence>
<feature type="transmembrane region" description="Helical" evidence="4">
    <location>
        <begin position="1587"/>
        <end position="1610"/>
    </location>
</feature>
<feature type="repeat" description="TPR" evidence="3">
    <location>
        <begin position="951"/>
        <end position="984"/>
    </location>
</feature>
<feature type="transmembrane region" description="Helical" evidence="4">
    <location>
        <begin position="1557"/>
        <end position="1575"/>
    </location>
</feature>
<feature type="transmembrane region" description="Helical" evidence="4">
    <location>
        <begin position="1529"/>
        <end position="1548"/>
    </location>
</feature>
<keyword evidence="6" id="KW-1185">Reference proteome</keyword>
<sequence length="1634" mass="181850">MSDLQPKIALVIGVNGGPETGLAPLRYAEETARQVADMLASSVCNFTLHGGGPLLGEAATTDAVRRAIFDARRAAGQHGTLLIYFIGHGRYVTDHHGHSDVYLVTSNFRTDDARDDPHAHLSMEWLQEKVLRHHTPDRLLIVLDCCYAGAVGDAAPDPVVANLRRRLAQALDIQAPDTNRGVVSSMRKTLAAVSPWQKAYERDGATCYSAALLHGLRGAAVLEDGRVTWQSLHALLQRELADYQPGEYGFDRSEGVVLAYYPDRARVRTPNHQPFVIPHVPLPDADFVGREEELQRLAAMLIGADAGDVALLPAITGIGGIGKTRLAIEFVHRYRHHFPDGIFWLTMERPDTIEAQIAACGGTRGLQLFDDDQSELSSRQSTDFDGGTRNTERLSLHQRAELVRTIWEQPGCRLIIFDNLEDPALLHQWRPRGGGSRLLITTRRQTWATTSGVRTFSLNTLSDAASQALLLRPRAADRGCTIDQLLADPAEAKAAQAIIQELGGLPLALTLAGGYLAKSSVTLTRYRELLRSESIRHQSLNQELSEGLPQAERASIVAAFALSYQRLGDDPIDSLARTIWLAAAQLAPEPILEEVLMRAAAIDPADEDRCEQGTQALQRLRELGLIERSADGYRLHRLLGAYARSVSPDCAADWRRAAQGLAQTIQRLDDEWELSAPPFRDHIRRLLDAQMAGRDADSAALFHAAGLVMYADDNYPTARCYYEEALAIKDDVLGRRHRETAVTLHELGKVAQAAGDYPTARRYYEEALAIKDDVLGRRHRETAVTLHELGKVAQAAGDYPTARRYYEEALAIKDDVLGRRHRSTAVTLHALGNLAQEEGDYPTARRYFLEDLEITEAVLGRRHRSTAVTLHALGKVAQAAGDYPTARCYYEEALAIKDDVLGRRHRETAVTLHALGKVAQAAGDYPTARRYYEEALAIKDDVLGRRHRETAVTLHALGKVAQAAGDYPTARRYYEEALAIKDDVLGRRHRETAVTLHALGKVAQAAGDYPTARRYYEEALAIKDDVLGRRHRETAVTLHALGKVAQAAGDYPTARRYYEEALAIKDDVLGRRHRETAVTLHALGKVAQAAGDYPTARRYYEEALAIKDDVLGRRHRSTAVTLHELGKVAQAAGDYPTARRYFLEDLEITEAVLGRRHRETAVTLHALGKVAQAAGDYPTARRYFLEDLEITEAVLGRRHRETAVTLHELGKVAQAAGDYPTARRYFLEDLEITEAVLGRRHRETAVTLHELGKVAQAAGDYPTARRYFLEDLEITEAVLGRRHRETAVTLHELGKVAQAAGDYPTARRYFLEDLEITEAVLGRRHRETAVTLHALGNLAQEEGDYPTARRYYEEALAIFEAVLGRRHRETAVTLHALGNLAQEEGDYPTARRYYEEALAIFEAVLGRRHRETAVTLHELGKVAQAAGDYPTARRYYEEALAIKDDVLGRRHRETAVTLHALGNLAQEEGDYPTARRYYEEALAIFEAVLGRRHRETFITRFARGWLVWQAIWETAACAVLTWFVLPDQIALIGAGLVLVLGAVGYFRWRQATGVVRVLWRVQVGWLVTLLLLNLLDPAPVDLSPVMVYALAAGGAALGLLWPRIMALPALRTARLRGRRWLYRGLQRLRALRRR</sequence>
<dbReference type="PATRIC" id="fig|324602.8.peg.3846"/>
<dbReference type="KEGG" id="cau:Caur_3416"/>
<dbReference type="eggNOG" id="COG4249">
    <property type="taxonomic scope" value="Bacteria"/>
</dbReference>
<dbReference type="eggNOG" id="COG3063">
    <property type="taxonomic scope" value="Bacteria"/>
</dbReference>
<proteinExistence type="predicted"/>
<dbReference type="InParanoid" id="A9WKH3"/>
<keyword evidence="4" id="KW-1133">Transmembrane helix</keyword>
<keyword evidence="2 3" id="KW-0802">TPR repeat</keyword>
<dbReference type="Gene3D" id="3.40.50.1460">
    <property type="match status" value="1"/>
</dbReference>
<evidence type="ECO:0000256" key="4">
    <source>
        <dbReference type="SAM" id="Phobius"/>
    </source>
</evidence>
<feature type="repeat" description="TPR" evidence="3">
    <location>
        <begin position="909"/>
        <end position="942"/>
    </location>
</feature>
<feature type="repeat" description="TPR" evidence="3">
    <location>
        <begin position="993"/>
        <end position="1026"/>
    </location>
</feature>
<keyword evidence="4" id="KW-0812">Transmembrane</keyword>
<dbReference type="HOGENOM" id="CLU_243046_0_0_0"/>
<dbReference type="SUPFAM" id="SSF48452">
    <property type="entry name" value="TPR-like"/>
    <property type="match status" value="4"/>
</dbReference>
<evidence type="ECO:0000313" key="6">
    <source>
        <dbReference type="Proteomes" id="UP000002008"/>
    </source>
</evidence>
<dbReference type="eggNOG" id="COG4995">
    <property type="taxonomic scope" value="Bacteria"/>
</dbReference>
<dbReference type="RefSeq" id="WP_012259254.1">
    <property type="nucleotide sequence ID" value="NC_010175.1"/>
</dbReference>
<gene>
    <name evidence="5" type="ordered locus">Caur_3416</name>
</gene>
<feature type="repeat" description="TPR" evidence="3">
    <location>
        <begin position="1035"/>
        <end position="1068"/>
    </location>
</feature>
<feature type="repeat" description="TPR" evidence="3">
    <location>
        <begin position="1077"/>
        <end position="1110"/>
    </location>
</feature>
<feature type="repeat" description="TPR" evidence="3">
    <location>
        <begin position="783"/>
        <end position="816"/>
    </location>
</feature>
<feature type="repeat" description="TPR" evidence="3">
    <location>
        <begin position="1413"/>
        <end position="1446"/>
    </location>
</feature>
<dbReference type="PROSITE" id="PS50005">
    <property type="entry name" value="TPR"/>
    <property type="match status" value="8"/>
</dbReference>
<organism evidence="5 6">
    <name type="scientific">Chloroflexus aurantiacus (strain ATCC 29366 / DSM 635 / J-10-fl)</name>
    <dbReference type="NCBI Taxonomy" id="324602"/>
    <lineage>
        <taxon>Bacteria</taxon>
        <taxon>Bacillati</taxon>
        <taxon>Chloroflexota</taxon>
        <taxon>Chloroflexia</taxon>
        <taxon>Chloroflexales</taxon>
        <taxon>Chloroflexineae</taxon>
        <taxon>Chloroflexaceae</taxon>
        <taxon>Chloroflexus</taxon>
    </lineage>
</organism>
<protein>
    <submittedName>
        <fullName evidence="5">NB-ARC domain protein</fullName>
    </submittedName>
</protein>
<reference evidence="6" key="1">
    <citation type="journal article" date="2011" name="BMC Genomics">
        <title>Complete genome sequence of the filamentous anoxygenic phototrophic bacterium Chloroflexus aurantiacus.</title>
        <authorList>
            <person name="Tang K.H."/>
            <person name="Barry K."/>
            <person name="Chertkov O."/>
            <person name="Dalin E."/>
            <person name="Han C.S."/>
            <person name="Hauser L.J."/>
            <person name="Honchak B.M."/>
            <person name="Karbach L.E."/>
            <person name="Land M.L."/>
            <person name="Lapidus A."/>
            <person name="Larimer F.W."/>
            <person name="Mikhailova N."/>
            <person name="Pitluck S."/>
            <person name="Pierson B.K."/>
            <person name="Blankenship R.E."/>
        </authorList>
    </citation>
    <scope>NUCLEOTIDE SEQUENCE [LARGE SCALE GENOMIC DNA]</scope>
    <source>
        <strain evidence="6">ATCC 29366 / DSM 635 / J-10-fl</strain>
    </source>
</reference>
<dbReference type="Pfam" id="PF13374">
    <property type="entry name" value="TPR_10"/>
    <property type="match status" value="1"/>
</dbReference>
<dbReference type="InterPro" id="IPR011990">
    <property type="entry name" value="TPR-like_helical_dom_sf"/>
</dbReference>
<dbReference type="Gene3D" id="3.40.50.300">
    <property type="entry name" value="P-loop containing nucleotide triphosphate hydrolases"/>
    <property type="match status" value="1"/>
</dbReference>
<name>A9WKH3_CHLAA</name>
<dbReference type="InterPro" id="IPR019734">
    <property type="entry name" value="TPR_rpt"/>
</dbReference>
<evidence type="ECO:0000256" key="3">
    <source>
        <dbReference type="PROSITE-ProRule" id="PRU00339"/>
    </source>
</evidence>
<evidence type="ECO:0000313" key="5">
    <source>
        <dbReference type="EMBL" id="ABY36601.1"/>
    </source>
</evidence>
<dbReference type="Proteomes" id="UP000002008">
    <property type="component" value="Chromosome"/>
</dbReference>
<accession>A9WKH3</accession>
<dbReference type="STRING" id="324602.Caur_3416"/>